<dbReference type="Proteomes" id="UP001501581">
    <property type="component" value="Unassembled WGS sequence"/>
</dbReference>
<evidence type="ECO:0000256" key="1">
    <source>
        <dbReference type="SAM" id="SignalP"/>
    </source>
</evidence>
<dbReference type="EMBL" id="BAAALG010000009">
    <property type="protein sequence ID" value="GAA1103060.1"/>
    <property type="molecule type" value="Genomic_DNA"/>
</dbReference>
<dbReference type="RefSeq" id="WP_343994340.1">
    <property type="nucleotide sequence ID" value="NZ_BAAALG010000009.1"/>
</dbReference>
<keyword evidence="1" id="KW-0732">Signal</keyword>
<evidence type="ECO:0000313" key="2">
    <source>
        <dbReference type="EMBL" id="GAA1103060.1"/>
    </source>
</evidence>
<evidence type="ECO:0000313" key="3">
    <source>
        <dbReference type="Proteomes" id="UP001501581"/>
    </source>
</evidence>
<feature type="chain" id="PRO_5046099179" evidence="1">
    <location>
        <begin position="30"/>
        <end position="132"/>
    </location>
</feature>
<keyword evidence="3" id="KW-1185">Reference proteome</keyword>
<accession>A0ABP4ECK3</accession>
<comment type="caution">
    <text evidence="2">The sequence shown here is derived from an EMBL/GenBank/DDBJ whole genome shotgun (WGS) entry which is preliminary data.</text>
</comment>
<sequence>MDRLKMMVFGATAGTAVMLVVMTAAPADAAGQDGTLHDGEFGFYYNSGCNGSMSDFATRKADLAGYKFLSGGAGQNTPVKNNSACAANARSTQNARVYFNSNYLGANDLIPADQYGNLTNTYNENASFRWLG</sequence>
<gene>
    <name evidence="2" type="ORF">GCM10009668_22210</name>
</gene>
<name>A0ABP4ECK3_9ACTN</name>
<reference evidence="3" key="1">
    <citation type="journal article" date="2019" name="Int. J. Syst. Evol. Microbiol.">
        <title>The Global Catalogue of Microorganisms (GCM) 10K type strain sequencing project: providing services to taxonomists for standard genome sequencing and annotation.</title>
        <authorList>
            <consortium name="The Broad Institute Genomics Platform"/>
            <consortium name="The Broad Institute Genome Sequencing Center for Infectious Disease"/>
            <person name="Wu L."/>
            <person name="Ma J."/>
        </authorList>
    </citation>
    <scope>NUCLEOTIDE SEQUENCE [LARGE SCALE GENOMIC DNA]</scope>
    <source>
        <strain evidence="3">JCM 13008</strain>
    </source>
</reference>
<protein>
    <submittedName>
        <fullName evidence="2">Peptidase inhibitor family I36 protein</fullName>
    </submittedName>
</protein>
<feature type="signal peptide" evidence="1">
    <location>
        <begin position="1"/>
        <end position="29"/>
    </location>
</feature>
<organism evidence="2 3">
    <name type="scientific">Nocardioides dubius</name>
    <dbReference type="NCBI Taxonomy" id="317019"/>
    <lineage>
        <taxon>Bacteria</taxon>
        <taxon>Bacillati</taxon>
        <taxon>Actinomycetota</taxon>
        <taxon>Actinomycetes</taxon>
        <taxon>Propionibacteriales</taxon>
        <taxon>Nocardioidaceae</taxon>
        <taxon>Nocardioides</taxon>
    </lineage>
</organism>
<proteinExistence type="predicted"/>